<evidence type="ECO:0000256" key="1">
    <source>
        <dbReference type="SAM" id="MobiDB-lite"/>
    </source>
</evidence>
<reference evidence="2 3" key="1">
    <citation type="submission" date="2024-08" db="EMBL/GenBank/DDBJ databases">
        <authorList>
            <person name="Ishaq N."/>
        </authorList>
    </citation>
    <scope>NUCLEOTIDE SEQUENCE [LARGE SCALE GENOMIC DNA]</scope>
    <source>
        <strain evidence="2 3">DSM 18651</strain>
    </source>
</reference>
<feature type="region of interest" description="Disordered" evidence="1">
    <location>
        <begin position="1"/>
        <end position="32"/>
    </location>
</feature>
<dbReference type="EMBL" id="JBGMEK010000132">
    <property type="protein sequence ID" value="MFA0813747.1"/>
    <property type="molecule type" value="Genomic_DNA"/>
</dbReference>
<organism evidence="2 3">
    <name type="scientific">Microbulbifer epialgicus</name>
    <dbReference type="NCBI Taxonomy" id="393907"/>
    <lineage>
        <taxon>Bacteria</taxon>
        <taxon>Pseudomonadati</taxon>
        <taxon>Pseudomonadota</taxon>
        <taxon>Gammaproteobacteria</taxon>
        <taxon>Cellvibrionales</taxon>
        <taxon>Microbulbiferaceae</taxon>
        <taxon>Microbulbifer</taxon>
    </lineage>
</organism>
<dbReference type="RefSeq" id="WP_371841557.1">
    <property type="nucleotide sequence ID" value="NZ_JBGMEK010000132.1"/>
</dbReference>
<name>A0ABV4P5V1_9GAMM</name>
<keyword evidence="3" id="KW-1185">Reference proteome</keyword>
<gene>
    <name evidence="2" type="ORF">ACCI49_22935</name>
</gene>
<dbReference type="Proteomes" id="UP001569428">
    <property type="component" value="Unassembled WGS sequence"/>
</dbReference>
<proteinExistence type="predicted"/>
<evidence type="ECO:0000313" key="2">
    <source>
        <dbReference type="EMBL" id="MFA0813747.1"/>
    </source>
</evidence>
<feature type="region of interest" description="Disordered" evidence="1">
    <location>
        <begin position="56"/>
        <end position="83"/>
    </location>
</feature>
<comment type="caution">
    <text evidence="2">The sequence shown here is derived from an EMBL/GenBank/DDBJ whole genome shotgun (WGS) entry which is preliminary data.</text>
</comment>
<sequence>MAVLREAAATGMPAPDRSHRRSRTTVLAKHQEGQAPLGFSRLSAVRRWRACAAKHKGPLPLEKHPAKVKPASGQKNGEEPVAPGKMVVNSLIALGKMGS</sequence>
<protein>
    <submittedName>
        <fullName evidence="2">Uncharacterized protein</fullName>
    </submittedName>
</protein>
<accession>A0ABV4P5V1</accession>
<evidence type="ECO:0000313" key="3">
    <source>
        <dbReference type="Proteomes" id="UP001569428"/>
    </source>
</evidence>